<reference evidence="1 2" key="1">
    <citation type="journal article" date="2013" name="PLoS Genet.">
        <title>The genome and development-dependent transcriptomes of Pyronema confluens: a window into fungal evolution.</title>
        <authorList>
            <person name="Traeger S."/>
            <person name="Altegoer F."/>
            <person name="Freitag M."/>
            <person name="Gabaldon T."/>
            <person name="Kempken F."/>
            <person name="Kumar A."/>
            <person name="Marcet-Houben M."/>
            <person name="Poggeler S."/>
            <person name="Stajich J.E."/>
            <person name="Nowrousian M."/>
        </authorList>
    </citation>
    <scope>NUCLEOTIDE SEQUENCE [LARGE SCALE GENOMIC DNA]</scope>
    <source>
        <strain evidence="2">CBS 100304</strain>
        <tissue evidence="1">Vegetative mycelium</tissue>
    </source>
</reference>
<evidence type="ECO:0000313" key="2">
    <source>
        <dbReference type="Proteomes" id="UP000018144"/>
    </source>
</evidence>
<protein>
    <submittedName>
        <fullName evidence="1">Uncharacterized protein</fullName>
    </submittedName>
</protein>
<name>U4LAH4_PYROM</name>
<gene>
    <name evidence="1" type="ORF">PCON_01525</name>
</gene>
<accession>U4LAH4</accession>
<keyword evidence="2" id="KW-1185">Reference proteome</keyword>
<dbReference type="AlphaFoldDB" id="U4LAH4"/>
<dbReference type="Proteomes" id="UP000018144">
    <property type="component" value="Unassembled WGS sequence"/>
</dbReference>
<sequence length="90" mass="9929">MPPLRCIQQVARPCHCPATAGIIFLSLVHSVKLVLRLSLSHDDLQAKPPAADLSCFMTVYFCRNIGTLRSTSIPNLCMNEISTTAWQLTT</sequence>
<evidence type="ECO:0000313" key="1">
    <source>
        <dbReference type="EMBL" id="CCX15250.1"/>
    </source>
</evidence>
<proteinExistence type="predicted"/>
<dbReference type="EMBL" id="HF936161">
    <property type="protein sequence ID" value="CCX15250.1"/>
    <property type="molecule type" value="Genomic_DNA"/>
</dbReference>
<organism evidence="1 2">
    <name type="scientific">Pyronema omphalodes (strain CBS 100304)</name>
    <name type="common">Pyronema confluens</name>
    <dbReference type="NCBI Taxonomy" id="1076935"/>
    <lineage>
        <taxon>Eukaryota</taxon>
        <taxon>Fungi</taxon>
        <taxon>Dikarya</taxon>
        <taxon>Ascomycota</taxon>
        <taxon>Pezizomycotina</taxon>
        <taxon>Pezizomycetes</taxon>
        <taxon>Pezizales</taxon>
        <taxon>Pyronemataceae</taxon>
        <taxon>Pyronema</taxon>
    </lineage>
</organism>